<evidence type="ECO:0000313" key="2">
    <source>
        <dbReference type="EMBL" id="VUX40482.1"/>
    </source>
</evidence>
<dbReference type="AlphaFoldDB" id="A0A564W8Z7"/>
<reference evidence="2 3" key="1">
    <citation type="submission" date="2019-07" db="EMBL/GenBank/DDBJ databases">
        <authorList>
            <person name="Hibberd C M."/>
            <person name="Gehrig L. J."/>
            <person name="Chang H.-W."/>
            <person name="Venkatesh S."/>
        </authorList>
    </citation>
    <scope>NUCLEOTIDE SEQUENCE [LARGE SCALE GENOMIC DNA]</scope>
    <source>
        <strain evidence="2">Blautia_luti_SSTS_Bg7063</strain>
    </source>
</reference>
<protein>
    <submittedName>
        <fullName evidence="2">Uncharacterized protein</fullName>
    </submittedName>
</protein>
<dbReference type="Proteomes" id="UP000408482">
    <property type="component" value="Unassembled WGS sequence"/>
</dbReference>
<evidence type="ECO:0000313" key="3">
    <source>
        <dbReference type="Proteomes" id="UP000408482"/>
    </source>
</evidence>
<accession>A0A564W8Z7</accession>
<sequence>MSGPVSVRCCQHFSCRGFGTICPKVPAFVEGDTMPKYYPINEEAAKRAKDMNSFSDYQPGSATAGYRAMVDEAYAAAERQKARVDPMYHDKIDTLVDRYARKLAENLNERNVIDARVPSILISGGGNFPVAKKHKQNAARDRNYGEYAEISKLLDKIRSVGMGGISADDDLAVEKLTKKLEGLESQQATMKAVNAYFRKHKTLDGCPELTPEQAEKLKADMAQSWHLDKSKPYPAYLLSNNNANIRRVRQRIEELSSRSEFAGWTFPGGEAKINEAENRLQLIFEEKPDADQRQELKSNGFKWAPSQGAWQRQLNQNAIRAAARIDFLRPEDGTSPYQLQPFVKRENKEMSR</sequence>
<keyword evidence="3" id="KW-1185">Reference proteome</keyword>
<feature type="compositionally biased region" description="Basic and acidic residues" evidence="1">
    <location>
        <begin position="343"/>
        <end position="352"/>
    </location>
</feature>
<dbReference type="EMBL" id="CABHNW010000158">
    <property type="protein sequence ID" value="VUX40482.1"/>
    <property type="molecule type" value="Genomic_DNA"/>
</dbReference>
<name>A0A564W8Z7_9FIRM</name>
<evidence type="ECO:0000256" key="1">
    <source>
        <dbReference type="SAM" id="MobiDB-lite"/>
    </source>
</evidence>
<feature type="region of interest" description="Disordered" evidence="1">
    <location>
        <begin position="330"/>
        <end position="352"/>
    </location>
</feature>
<proteinExistence type="predicted"/>
<gene>
    <name evidence="2" type="ORF">RSSSTS7063_01084</name>
</gene>
<organism evidence="2 3">
    <name type="scientific">Blautia luti</name>
    <dbReference type="NCBI Taxonomy" id="89014"/>
    <lineage>
        <taxon>Bacteria</taxon>
        <taxon>Bacillati</taxon>
        <taxon>Bacillota</taxon>
        <taxon>Clostridia</taxon>
        <taxon>Lachnospirales</taxon>
        <taxon>Lachnospiraceae</taxon>
        <taxon>Blautia</taxon>
    </lineage>
</organism>